<evidence type="ECO:0000256" key="1">
    <source>
        <dbReference type="ARBA" id="ARBA00004123"/>
    </source>
</evidence>
<feature type="domain" description="FCP1 homology" evidence="7">
    <location>
        <begin position="10"/>
        <end position="205"/>
    </location>
</feature>
<name>A0A146K844_9EUKA</name>
<feature type="non-terminal residue" evidence="8">
    <location>
        <position position="1"/>
    </location>
</feature>
<evidence type="ECO:0000256" key="6">
    <source>
        <dbReference type="ARBA" id="ARBA00048336"/>
    </source>
</evidence>
<keyword evidence="4" id="KW-0539">Nucleus</keyword>
<dbReference type="PANTHER" id="PTHR23081">
    <property type="entry name" value="RNA POLYMERASE II CTD PHOSPHATASE"/>
    <property type="match status" value="1"/>
</dbReference>
<dbReference type="SUPFAM" id="SSF56784">
    <property type="entry name" value="HAD-like"/>
    <property type="match status" value="1"/>
</dbReference>
<dbReference type="Gene3D" id="3.40.50.1000">
    <property type="entry name" value="HAD superfamily/HAD-like"/>
    <property type="match status" value="1"/>
</dbReference>
<evidence type="ECO:0000256" key="4">
    <source>
        <dbReference type="ARBA" id="ARBA00023242"/>
    </source>
</evidence>
<dbReference type="AlphaFoldDB" id="A0A146K844"/>
<dbReference type="GO" id="GO:0005634">
    <property type="term" value="C:nucleus"/>
    <property type="evidence" value="ECO:0007669"/>
    <property type="project" value="UniProtKB-SubCell"/>
</dbReference>
<evidence type="ECO:0000313" key="8">
    <source>
        <dbReference type="EMBL" id="JAP91756.1"/>
    </source>
</evidence>
<reference evidence="8" key="1">
    <citation type="submission" date="2015-07" db="EMBL/GenBank/DDBJ databases">
        <title>Adaptation to a free-living lifestyle via gene acquisitions in the diplomonad Trepomonas sp. PC1.</title>
        <authorList>
            <person name="Xu F."/>
            <person name="Jerlstrom-Hultqvist J."/>
            <person name="Kolisko M."/>
            <person name="Simpson A.G.B."/>
            <person name="Roger A.J."/>
            <person name="Svard S.G."/>
            <person name="Andersson J.O."/>
        </authorList>
    </citation>
    <scope>NUCLEOTIDE SEQUENCE</scope>
    <source>
        <strain evidence="8">PC1</strain>
    </source>
</reference>
<dbReference type="PANTHER" id="PTHR23081:SF36">
    <property type="entry name" value="RNA POLYMERASE II SUBUNIT A C-TERMINAL DOMAIN PHOSPHATASE"/>
    <property type="match status" value="1"/>
</dbReference>
<dbReference type="SMART" id="SM00577">
    <property type="entry name" value="CPDc"/>
    <property type="match status" value="1"/>
</dbReference>
<evidence type="ECO:0000256" key="3">
    <source>
        <dbReference type="ARBA" id="ARBA00022801"/>
    </source>
</evidence>
<dbReference type="InterPro" id="IPR039189">
    <property type="entry name" value="Fcp1"/>
</dbReference>
<organism evidence="8">
    <name type="scientific">Trepomonas sp. PC1</name>
    <dbReference type="NCBI Taxonomy" id="1076344"/>
    <lineage>
        <taxon>Eukaryota</taxon>
        <taxon>Metamonada</taxon>
        <taxon>Diplomonadida</taxon>
        <taxon>Hexamitidae</taxon>
        <taxon>Hexamitinae</taxon>
        <taxon>Trepomonas</taxon>
    </lineage>
</organism>
<evidence type="ECO:0000259" key="7">
    <source>
        <dbReference type="PROSITE" id="PS50969"/>
    </source>
</evidence>
<accession>A0A146K844</accession>
<evidence type="ECO:0000256" key="2">
    <source>
        <dbReference type="ARBA" id="ARBA00013081"/>
    </source>
</evidence>
<evidence type="ECO:0000256" key="5">
    <source>
        <dbReference type="ARBA" id="ARBA00047761"/>
    </source>
</evidence>
<dbReference type="Pfam" id="PF03031">
    <property type="entry name" value="NIF"/>
    <property type="match status" value="1"/>
</dbReference>
<dbReference type="EC" id="3.1.3.16" evidence="2"/>
<dbReference type="InterPro" id="IPR023214">
    <property type="entry name" value="HAD_sf"/>
</dbReference>
<gene>
    <name evidence="8" type="ORF">TPC1_16526</name>
</gene>
<keyword evidence="3" id="KW-0378">Hydrolase</keyword>
<dbReference type="EMBL" id="GDID01004850">
    <property type="protein sequence ID" value="JAP91756.1"/>
    <property type="molecule type" value="Transcribed_RNA"/>
</dbReference>
<dbReference type="InterPro" id="IPR036412">
    <property type="entry name" value="HAD-like_sf"/>
</dbReference>
<proteinExistence type="predicted"/>
<dbReference type="InterPro" id="IPR004274">
    <property type="entry name" value="FCP1_dom"/>
</dbReference>
<dbReference type="GO" id="GO:0008420">
    <property type="term" value="F:RNA polymerase II CTD heptapeptide repeat phosphatase activity"/>
    <property type="evidence" value="ECO:0007669"/>
    <property type="project" value="InterPro"/>
</dbReference>
<comment type="catalytic activity">
    <reaction evidence="6">
        <text>O-phospho-L-threonyl-[protein] + H2O = L-threonyl-[protein] + phosphate</text>
        <dbReference type="Rhea" id="RHEA:47004"/>
        <dbReference type="Rhea" id="RHEA-COMP:11060"/>
        <dbReference type="Rhea" id="RHEA-COMP:11605"/>
        <dbReference type="ChEBI" id="CHEBI:15377"/>
        <dbReference type="ChEBI" id="CHEBI:30013"/>
        <dbReference type="ChEBI" id="CHEBI:43474"/>
        <dbReference type="ChEBI" id="CHEBI:61977"/>
        <dbReference type="EC" id="3.1.3.16"/>
    </reaction>
</comment>
<dbReference type="PROSITE" id="PS50969">
    <property type="entry name" value="FCP1"/>
    <property type="match status" value="1"/>
</dbReference>
<sequence>LISKLVNEFRENGKLILFIDIDNTILESIQLKEDRPISIPSFQQEPELYYQELEKGVCVALQNSLIDIQFRPGIIDFLLRIKEFVEVTLSTTGTRIYADKIREILDPFNLLNIKKVIAREDQMLRFAATNQNILDLNIFNQSTDKIALKHFADTPSELKDRLIAFDDQVNVWCYSKHPECVFKSALFTNQNLNRLNYTQGFFPRENTVEGIFQQFTCVKDLAELQLSTLYNVLRAMQSGTNFHQIQTQIFRDCSFCFNSQNLAESFISYQTIKQFGGRVISLEEFNQSPTQKNWYLIDAYYQFPDKQKLQLTKMRDQILNQKVKVGKYLKFGDEIDEKFFEMMNGDGLVKTISEEFIQVSGLLCRKQEWTFFITKQQME</sequence>
<comment type="subcellular location">
    <subcellularLocation>
        <location evidence="1">Nucleus</location>
    </subcellularLocation>
</comment>
<comment type="catalytic activity">
    <reaction evidence="5">
        <text>O-phospho-L-seryl-[protein] + H2O = L-seryl-[protein] + phosphate</text>
        <dbReference type="Rhea" id="RHEA:20629"/>
        <dbReference type="Rhea" id="RHEA-COMP:9863"/>
        <dbReference type="Rhea" id="RHEA-COMP:11604"/>
        <dbReference type="ChEBI" id="CHEBI:15377"/>
        <dbReference type="ChEBI" id="CHEBI:29999"/>
        <dbReference type="ChEBI" id="CHEBI:43474"/>
        <dbReference type="ChEBI" id="CHEBI:83421"/>
        <dbReference type="EC" id="3.1.3.16"/>
    </reaction>
</comment>
<protein>
    <recommendedName>
        <fullName evidence="2">protein-serine/threonine phosphatase</fullName>
        <ecNumber evidence="2">3.1.3.16</ecNumber>
    </recommendedName>
</protein>